<evidence type="ECO:0000256" key="1">
    <source>
        <dbReference type="ARBA" id="ARBA00022801"/>
    </source>
</evidence>
<dbReference type="GO" id="GO:0005975">
    <property type="term" value="P:carbohydrate metabolic process"/>
    <property type="evidence" value="ECO:0007669"/>
    <property type="project" value="InterPro"/>
</dbReference>
<organism evidence="3 4">
    <name type="scientific">Paraburkholderia phytofirmans OLGA172</name>
    <dbReference type="NCBI Taxonomy" id="1417228"/>
    <lineage>
        <taxon>Bacteria</taxon>
        <taxon>Pseudomonadati</taxon>
        <taxon>Pseudomonadota</taxon>
        <taxon>Betaproteobacteria</taxon>
        <taxon>Burkholderiales</taxon>
        <taxon>Burkholderiaceae</taxon>
        <taxon>Paraburkholderia</taxon>
    </lineage>
</organism>
<dbReference type="PROSITE" id="PS00512">
    <property type="entry name" value="ALPHA_GALACTOSIDASE"/>
    <property type="match status" value="1"/>
</dbReference>
<name>A0A167W2U4_9BURK</name>
<keyword evidence="4" id="KW-1185">Reference proteome</keyword>
<dbReference type="EMBL" id="CP014578">
    <property type="protein sequence ID" value="ANB73673.1"/>
    <property type="molecule type" value="Genomic_DNA"/>
</dbReference>
<dbReference type="AlphaFoldDB" id="A0A167W2U4"/>
<proteinExistence type="predicted"/>
<dbReference type="GO" id="GO:0004553">
    <property type="term" value="F:hydrolase activity, hydrolyzing O-glycosyl compounds"/>
    <property type="evidence" value="ECO:0007669"/>
    <property type="project" value="InterPro"/>
</dbReference>
<accession>A0A167W2U4</accession>
<dbReference type="KEGG" id="buz:AYM40_15890"/>
<sequence length="62" mass="7099">MDTRMRAAISGDGALGLQYLMLDDDWVELVLPVRSYKVLPPGFHDSARQFIRDNAARLYEFP</sequence>
<gene>
    <name evidence="3" type="ORF">AYM40_15890</name>
</gene>
<protein>
    <submittedName>
        <fullName evidence="3">Uncharacterized protein</fullName>
    </submittedName>
</protein>
<keyword evidence="1" id="KW-0378">Hydrolase</keyword>
<evidence type="ECO:0000256" key="2">
    <source>
        <dbReference type="ARBA" id="ARBA00023295"/>
    </source>
</evidence>
<evidence type="ECO:0000313" key="4">
    <source>
        <dbReference type="Proteomes" id="UP000076852"/>
    </source>
</evidence>
<dbReference type="Proteomes" id="UP000076852">
    <property type="component" value="Chromosome 1"/>
</dbReference>
<reference evidence="3 4" key="1">
    <citation type="journal article" date="2016" name="Gene">
        <title>PacBio SMRT assembly of a complex multi-replicon genome reveals chlorocatechol degradative operon in a region of genome plasticity.</title>
        <authorList>
            <person name="Ricker N."/>
            <person name="Shen S.Y."/>
            <person name="Goordial J."/>
            <person name="Jin S."/>
            <person name="Fulthorpe R.R."/>
        </authorList>
    </citation>
    <scope>NUCLEOTIDE SEQUENCE [LARGE SCALE GENOMIC DNA]</scope>
    <source>
        <strain evidence="3 4">OLGA172</strain>
    </source>
</reference>
<keyword evidence="2" id="KW-0326">Glycosidase</keyword>
<evidence type="ECO:0000313" key="3">
    <source>
        <dbReference type="EMBL" id="ANB73673.1"/>
    </source>
</evidence>
<dbReference type="InterPro" id="IPR000111">
    <property type="entry name" value="Glyco_hydro_27/36_CS"/>
</dbReference>